<dbReference type="Pfam" id="PF00550">
    <property type="entry name" value="PP-binding"/>
    <property type="match status" value="1"/>
</dbReference>
<dbReference type="Pfam" id="PF13193">
    <property type="entry name" value="AMP-binding_C"/>
    <property type="match status" value="1"/>
</dbReference>
<evidence type="ECO:0000256" key="2">
    <source>
        <dbReference type="ARBA" id="ARBA00022553"/>
    </source>
</evidence>
<dbReference type="InterPro" id="IPR010071">
    <property type="entry name" value="AA_adenyl_dom"/>
</dbReference>
<evidence type="ECO:0000259" key="4">
    <source>
        <dbReference type="PROSITE" id="PS50222"/>
    </source>
</evidence>
<dbReference type="PANTHER" id="PTHR44845">
    <property type="entry name" value="CARRIER DOMAIN-CONTAINING PROTEIN"/>
    <property type="match status" value="1"/>
</dbReference>
<dbReference type="InterPro" id="IPR042099">
    <property type="entry name" value="ANL_N_sf"/>
</dbReference>
<dbReference type="CDD" id="cd05930">
    <property type="entry name" value="A_NRPS"/>
    <property type="match status" value="1"/>
</dbReference>
<evidence type="ECO:0000313" key="6">
    <source>
        <dbReference type="Proteomes" id="UP001217089"/>
    </source>
</evidence>
<dbReference type="PROSITE" id="PS00455">
    <property type="entry name" value="AMP_BINDING"/>
    <property type="match status" value="1"/>
</dbReference>
<comment type="caution">
    <text evidence="5">The sequence shown here is derived from an EMBL/GenBank/DDBJ whole genome shotgun (WGS) entry which is preliminary data.</text>
</comment>
<feature type="domain" description="EF-hand" evidence="4">
    <location>
        <begin position="9"/>
        <end position="43"/>
    </location>
</feature>
<accession>A0ABQ9EVW5</accession>
<gene>
    <name evidence="5" type="ORF">KUTeg_014209</name>
</gene>
<dbReference type="NCBIfam" id="TIGR01733">
    <property type="entry name" value="AA-adenyl-dom"/>
    <property type="match status" value="1"/>
</dbReference>
<dbReference type="InterPro" id="IPR011992">
    <property type="entry name" value="EF-hand-dom_pair"/>
</dbReference>
<reference evidence="5 6" key="1">
    <citation type="submission" date="2022-12" db="EMBL/GenBank/DDBJ databases">
        <title>Chromosome-level genome of Tegillarca granosa.</title>
        <authorList>
            <person name="Kim J."/>
        </authorList>
    </citation>
    <scope>NUCLEOTIDE SEQUENCE [LARGE SCALE GENOMIC DNA]</scope>
    <source>
        <strain evidence="5">Teg-2019</strain>
        <tissue evidence="5">Adductor muscle</tissue>
    </source>
</reference>
<dbReference type="Gene3D" id="3.40.50.12780">
    <property type="entry name" value="N-terminal domain of ligase-like"/>
    <property type="match status" value="1"/>
</dbReference>
<dbReference type="Pfam" id="PF00501">
    <property type="entry name" value="AMP-binding"/>
    <property type="match status" value="1"/>
</dbReference>
<dbReference type="InterPro" id="IPR045851">
    <property type="entry name" value="AMP-bd_C_sf"/>
</dbReference>
<keyword evidence="6" id="KW-1185">Reference proteome</keyword>
<dbReference type="InterPro" id="IPR036736">
    <property type="entry name" value="ACP-like_sf"/>
</dbReference>
<name>A0ABQ9EVW5_TEGGR</name>
<dbReference type="SUPFAM" id="SSF47473">
    <property type="entry name" value="EF-hand"/>
    <property type="match status" value="1"/>
</dbReference>
<dbReference type="CDD" id="cd00051">
    <property type="entry name" value="EFh"/>
    <property type="match status" value="1"/>
</dbReference>
<dbReference type="InterPro" id="IPR000873">
    <property type="entry name" value="AMP-dep_synth/lig_dom"/>
</dbReference>
<proteinExistence type="predicted"/>
<keyword evidence="1" id="KW-0596">Phosphopantetheine</keyword>
<evidence type="ECO:0000313" key="5">
    <source>
        <dbReference type="EMBL" id="KAJ8309335.1"/>
    </source>
</evidence>
<keyword evidence="2" id="KW-0597">Phosphoprotein</keyword>
<dbReference type="EMBL" id="JARBDR010000657">
    <property type="protein sequence ID" value="KAJ8309335.1"/>
    <property type="molecule type" value="Genomic_DNA"/>
</dbReference>
<dbReference type="Gene3D" id="3.30.300.30">
    <property type="match status" value="1"/>
</dbReference>
<protein>
    <submittedName>
        <fullName evidence="5">Uncharacterized protein</fullName>
    </submittedName>
</protein>
<evidence type="ECO:0000256" key="1">
    <source>
        <dbReference type="ARBA" id="ARBA00022450"/>
    </source>
</evidence>
<dbReference type="Gene3D" id="1.10.1200.10">
    <property type="entry name" value="ACP-like"/>
    <property type="match status" value="1"/>
</dbReference>
<dbReference type="InterPro" id="IPR020845">
    <property type="entry name" value="AMP-binding_CS"/>
</dbReference>
<dbReference type="Gene3D" id="1.10.238.10">
    <property type="entry name" value="EF-hand"/>
    <property type="match status" value="1"/>
</dbReference>
<evidence type="ECO:0000259" key="3">
    <source>
        <dbReference type="PROSITE" id="PS50075"/>
    </source>
</evidence>
<dbReference type="PROSITE" id="PS50222">
    <property type="entry name" value="EF_HAND_2"/>
    <property type="match status" value="1"/>
</dbReference>
<dbReference type="PANTHER" id="PTHR44845:SF6">
    <property type="entry name" value="BETA-ALANINE-ACTIVATING ENZYME"/>
    <property type="match status" value="1"/>
</dbReference>
<dbReference type="InterPro" id="IPR002048">
    <property type="entry name" value="EF_hand_dom"/>
</dbReference>
<dbReference type="InterPro" id="IPR009081">
    <property type="entry name" value="PP-bd_ACP"/>
</dbReference>
<dbReference type="Proteomes" id="UP001217089">
    <property type="component" value="Unassembled WGS sequence"/>
</dbReference>
<dbReference type="InterPro" id="IPR025110">
    <property type="entry name" value="AMP-bd_C"/>
</dbReference>
<dbReference type="SUPFAM" id="SSF47336">
    <property type="entry name" value="ACP-like"/>
    <property type="match status" value="1"/>
</dbReference>
<sequence length="758" mass="84677">MMAKKIKSTAEEEIKEAFKVFDIDGETLSDEEIGEMIREADSNGDGQVDYEEDERRILYPDAVDTKYDTCNVYETFRSKCVQVPINIAIQTTQTSFTYRDTFDAVDNLASIILREKNYTCTRNRIIGIHLPNSAAYVISVMAILKADHAFLPLPLDYPPERLSFTMRDAKVTTLITSLDQFNKMDFKSLPSGPFVSMPSMIGGTDLVLVQFSNEENHDLKSEINKNKKATILQIPKNTCYVMYTSGSTGKPKGVMVGHSSVINMACSQIQLWEIEELDNIAQFASIGFDATISEIFTALFSGATLSVLGPKERLGQEFIKAMNKLCVSIITLPPSALNIYGPSDLPMLRVVVAAGEACTLGTAIRWVAAKGVRFFNAYGPTETTVCATCYEFKTSEKYEDVNRELPIGKKIPGLNVYLLNDFLKPVPPNVVGEIYIGGAGLSLGYLGHASHFNSERFIKSPLSQNDVTLYKTGDHAYQDVTGHLTYVGRVDDMIKIRGQRVDLSEIEQVIIQHPKIEMAVVVAHKCKRSKELSISAFVSPSFIYALELKEYLSKVLPKYMIPSFIKSLEISDFPMTFNGKIDRKTLEIDETIHEQHGNIGNSYLNETQLTIAKLWCDVLKLDNSVAYTMFRQSSFSELGGNSLQLVLLQRTLEETFGFQLSFTDLGTADTIEEFEEAVKRNRDIHTIPGEDVSQKQSDLREMILNDSKLGPEILSRFARLGSVQLNHFHLSIPKLNFRCPKNVLISGVTGFLGAYLLS</sequence>
<feature type="domain" description="Carrier" evidence="3">
    <location>
        <begin position="602"/>
        <end position="682"/>
    </location>
</feature>
<dbReference type="SUPFAM" id="SSF56801">
    <property type="entry name" value="Acetyl-CoA synthetase-like"/>
    <property type="match status" value="1"/>
</dbReference>
<dbReference type="PROSITE" id="PS50075">
    <property type="entry name" value="CARRIER"/>
    <property type="match status" value="1"/>
</dbReference>
<organism evidence="5 6">
    <name type="scientific">Tegillarca granosa</name>
    <name type="common">Malaysian cockle</name>
    <name type="synonym">Anadara granosa</name>
    <dbReference type="NCBI Taxonomy" id="220873"/>
    <lineage>
        <taxon>Eukaryota</taxon>
        <taxon>Metazoa</taxon>
        <taxon>Spiralia</taxon>
        <taxon>Lophotrochozoa</taxon>
        <taxon>Mollusca</taxon>
        <taxon>Bivalvia</taxon>
        <taxon>Autobranchia</taxon>
        <taxon>Pteriomorphia</taxon>
        <taxon>Arcoida</taxon>
        <taxon>Arcoidea</taxon>
        <taxon>Arcidae</taxon>
        <taxon>Tegillarca</taxon>
    </lineage>
</organism>